<evidence type="ECO:0000313" key="1">
    <source>
        <dbReference type="EMBL" id="MBB5710164.1"/>
    </source>
</evidence>
<dbReference type="EMBL" id="JACIJF010000003">
    <property type="protein sequence ID" value="MBB5710164.1"/>
    <property type="molecule type" value="Genomic_DNA"/>
</dbReference>
<sequence>MDAFLAALKEAGARTAISSTRRDARRAQLMSVSWRIARGDLAAEAAPAIPGVAIAWRHATAARSRAAAQEMVDLFDIAYEPSLASLHIEGRAIDMTITWAGTLRIRDKTGARHSITTPRSGDANRELHAVGASYGVIKLLSDPPHWSDTGR</sequence>
<proteinExistence type="predicted"/>
<protein>
    <submittedName>
        <fullName evidence="1">Uncharacterized protein</fullName>
    </submittedName>
</protein>
<accession>A0A840YBD6</accession>
<dbReference type="RefSeq" id="WP_184085847.1">
    <property type="nucleotide sequence ID" value="NZ_JACIJF010000003.1"/>
</dbReference>
<name>A0A840YBD6_9SPHN</name>
<dbReference type="AlphaFoldDB" id="A0A840YBD6"/>
<dbReference type="InterPro" id="IPR009045">
    <property type="entry name" value="Zn_M74/Hedgehog-like"/>
</dbReference>
<organism evidence="1 2">
    <name type="scientific">Sphingomonas xinjiangensis</name>
    <dbReference type="NCBI Taxonomy" id="643568"/>
    <lineage>
        <taxon>Bacteria</taxon>
        <taxon>Pseudomonadati</taxon>
        <taxon>Pseudomonadota</taxon>
        <taxon>Alphaproteobacteria</taxon>
        <taxon>Sphingomonadales</taxon>
        <taxon>Sphingomonadaceae</taxon>
        <taxon>Sphingomonas</taxon>
    </lineage>
</organism>
<evidence type="ECO:0000313" key="2">
    <source>
        <dbReference type="Proteomes" id="UP000527143"/>
    </source>
</evidence>
<gene>
    <name evidence="1" type="ORF">FHT02_001392</name>
</gene>
<dbReference type="Proteomes" id="UP000527143">
    <property type="component" value="Unassembled WGS sequence"/>
</dbReference>
<keyword evidence="2" id="KW-1185">Reference proteome</keyword>
<reference evidence="1 2" key="1">
    <citation type="submission" date="2020-08" db="EMBL/GenBank/DDBJ databases">
        <title>Genomic Encyclopedia of Type Strains, Phase IV (KMG-IV): sequencing the most valuable type-strain genomes for metagenomic binning, comparative biology and taxonomic classification.</title>
        <authorList>
            <person name="Goeker M."/>
        </authorList>
    </citation>
    <scope>NUCLEOTIDE SEQUENCE [LARGE SCALE GENOMIC DNA]</scope>
    <source>
        <strain evidence="1 2">DSM 26736</strain>
    </source>
</reference>
<dbReference type="SUPFAM" id="SSF55166">
    <property type="entry name" value="Hedgehog/DD-peptidase"/>
    <property type="match status" value="1"/>
</dbReference>
<comment type="caution">
    <text evidence="1">The sequence shown here is derived from an EMBL/GenBank/DDBJ whole genome shotgun (WGS) entry which is preliminary data.</text>
</comment>